<dbReference type="AlphaFoldDB" id="A0A388T9B1"/>
<sequence length="505" mass="58715">MNALMRNFRPETIDKIKNSLVSFRKFALVDDDSEHCPSAWFHHKISKLLLSDPDNYLVEGFRECAKSSYIIRTYPVHKIVFPPENKNTLYIVLIKSNEALAKNKLGEIINICKTNELVKANIKGIYEESKKAFLLRVYKENEIDTTLIRIEAYGKGSAIRGLVYNDVRPDIVLMDDIQDREDAKSISQSNSDWDWFLSDVIFLGRSSRLFFISNNLGEKCIAEKVYKAENLKEIKFSKMRIPVLAKNEADEYVSNWPENKKFSVEKMLAERDDMESLGRLSFWYAERMCQAIADEARVFNPDDYREYYEINREQIVRGCNITACLDPASSTKAEACYRAITVVGTSEQNEWYLLDCKFGRWGTYDQIDSIFEIVKQYKLKEFYIEKGQIYQIIEPVILEEQKRRNVFFKLKELEHASEGSKLERIKALQPRFKAQQIFFPANPHLEWLKELKAELAGVTNEEIKSERIDLADSLAMHIQVARPPYGLTAHAGGVVRAVRWNKKFH</sequence>
<comment type="caution">
    <text evidence="1">The sequence shown here is derived from an EMBL/GenBank/DDBJ whole genome shotgun (WGS) entry which is preliminary data.</text>
</comment>
<dbReference type="EMBL" id="BGZN01000002">
    <property type="protein sequence ID" value="GBR72820.1"/>
    <property type="molecule type" value="Genomic_DNA"/>
</dbReference>
<dbReference type="Gene3D" id="3.30.420.240">
    <property type="match status" value="1"/>
</dbReference>
<gene>
    <name evidence="1" type="ORF">NO1_0284</name>
</gene>
<keyword evidence="2" id="KW-1185">Reference proteome</keyword>
<name>A0A388T9B1_TERA1</name>
<dbReference type="Proteomes" id="UP000269352">
    <property type="component" value="Unassembled WGS sequence"/>
</dbReference>
<evidence type="ECO:0000313" key="2">
    <source>
        <dbReference type="Proteomes" id="UP000269352"/>
    </source>
</evidence>
<accession>A0A388T9B1</accession>
<protein>
    <submittedName>
        <fullName evidence="1">Terminase-like family protein</fullName>
    </submittedName>
</protein>
<proteinExistence type="predicted"/>
<evidence type="ECO:0000313" key="1">
    <source>
        <dbReference type="EMBL" id="GBR72820.1"/>
    </source>
</evidence>
<organism evidence="1 2">
    <name type="scientific">Termititenax aidoneus</name>
    <dbReference type="NCBI Taxonomy" id="2218524"/>
    <lineage>
        <taxon>Bacteria</taxon>
        <taxon>Bacillati</taxon>
        <taxon>Candidatus Margulisiibacteriota</taxon>
        <taxon>Candidatus Termititenacia</taxon>
        <taxon>Candidatus Termititenacales</taxon>
        <taxon>Candidatus Termititenacaceae</taxon>
        <taxon>Candidatus Termititenax</taxon>
    </lineage>
</organism>
<reference evidence="1 2" key="1">
    <citation type="journal article" date="2019" name="ISME J.">
        <title>Genome analyses of uncultured TG2/ZB3 bacteria in 'Margulisbacteria' specifically attached to ectosymbiotic spirochetes of protists in the termite gut.</title>
        <authorList>
            <person name="Utami Y.D."/>
            <person name="Kuwahara H."/>
            <person name="Igai K."/>
            <person name="Murakami T."/>
            <person name="Sugaya K."/>
            <person name="Morikawa T."/>
            <person name="Nagura Y."/>
            <person name="Yuki M."/>
            <person name="Deevong P."/>
            <person name="Inoue T."/>
            <person name="Kihara K."/>
            <person name="Lo N."/>
            <person name="Yamada A."/>
            <person name="Ohkuma M."/>
            <person name="Hongoh Y."/>
        </authorList>
    </citation>
    <scope>NUCLEOTIDE SEQUENCE [LARGE SCALE GENOMIC DNA]</scope>
    <source>
        <strain evidence="1">NkOx7-01</strain>
    </source>
</reference>